<evidence type="ECO:0000313" key="6">
    <source>
        <dbReference type="Proteomes" id="UP001287356"/>
    </source>
</evidence>
<evidence type="ECO:0000313" key="5">
    <source>
        <dbReference type="EMBL" id="KAK3379096.1"/>
    </source>
</evidence>
<feature type="region of interest" description="Disordered" evidence="3">
    <location>
        <begin position="188"/>
        <end position="213"/>
    </location>
</feature>
<dbReference type="CDD" id="cd00431">
    <property type="entry name" value="cysteine_hydrolases"/>
    <property type="match status" value="1"/>
</dbReference>
<feature type="compositionally biased region" description="Basic and acidic residues" evidence="3">
    <location>
        <begin position="201"/>
        <end position="213"/>
    </location>
</feature>
<evidence type="ECO:0000259" key="4">
    <source>
        <dbReference type="Pfam" id="PF00857"/>
    </source>
</evidence>
<evidence type="ECO:0000256" key="1">
    <source>
        <dbReference type="ARBA" id="ARBA00006336"/>
    </source>
</evidence>
<dbReference type="SUPFAM" id="SSF52499">
    <property type="entry name" value="Isochorismatase-like hydrolases"/>
    <property type="match status" value="1"/>
</dbReference>
<reference evidence="5" key="2">
    <citation type="submission" date="2023-06" db="EMBL/GenBank/DDBJ databases">
        <authorList>
            <consortium name="Lawrence Berkeley National Laboratory"/>
            <person name="Haridas S."/>
            <person name="Hensen N."/>
            <person name="Bonometti L."/>
            <person name="Westerberg I."/>
            <person name="Brannstrom I.O."/>
            <person name="Guillou S."/>
            <person name="Cros-Aarteil S."/>
            <person name="Calhoun S."/>
            <person name="Kuo A."/>
            <person name="Mondo S."/>
            <person name="Pangilinan J."/>
            <person name="Riley R."/>
            <person name="Labutti K."/>
            <person name="Andreopoulos B."/>
            <person name="Lipzen A."/>
            <person name="Chen C."/>
            <person name="Yanf M."/>
            <person name="Daum C."/>
            <person name="Ng V."/>
            <person name="Clum A."/>
            <person name="Steindorff A."/>
            <person name="Ohm R."/>
            <person name="Martin F."/>
            <person name="Silar P."/>
            <person name="Natvig D."/>
            <person name="Lalanne C."/>
            <person name="Gautier V."/>
            <person name="Ament-Velasquez S.L."/>
            <person name="Kruys A."/>
            <person name="Hutchinson M.I."/>
            <person name="Powell A.J."/>
            <person name="Barry K."/>
            <person name="Miller A.N."/>
            <person name="Grigoriev I.V."/>
            <person name="Debuchy R."/>
            <person name="Gladieux P."/>
            <person name="Thoren M.H."/>
            <person name="Johannesson H."/>
        </authorList>
    </citation>
    <scope>NUCLEOTIDE SEQUENCE</scope>
    <source>
        <strain evidence="5">CBS 958.72</strain>
    </source>
</reference>
<evidence type="ECO:0000256" key="2">
    <source>
        <dbReference type="ARBA" id="ARBA00022801"/>
    </source>
</evidence>
<name>A0AAE0KMX9_9PEZI</name>
<dbReference type="EMBL" id="JAULSN010000002">
    <property type="protein sequence ID" value="KAK3379096.1"/>
    <property type="molecule type" value="Genomic_DNA"/>
</dbReference>
<dbReference type="GO" id="GO:0016787">
    <property type="term" value="F:hydrolase activity"/>
    <property type="evidence" value="ECO:0007669"/>
    <property type="project" value="UniProtKB-KW"/>
</dbReference>
<dbReference type="InterPro" id="IPR036380">
    <property type="entry name" value="Isochorismatase-like_sf"/>
</dbReference>
<sequence length="367" mass="40009">MTFTVFLSRLARRLVRPLSTTKVKMAGVGGAVPATAGAAAVIDGATTLNYISAFRLTSKDNQSSAVLGFEDNFWLWSVEAGFDLTHPPTPSSDPVEPRLTLQCALTPITVDPAKTALLIIDMQNYNLAKELGNHVKAYHDAEDNILKYAIPAARKTRIQIIWLTWGLTEADLEQMDPGVLRTFGWHSVRLDQPPPAPRPGEGARKDGERMNDKGLGEEIGEVTLENGTTVEGGRILMQGTWNAELHGPLAQAFTAGQTASRQDVRFHKNRNSGMCDKMTALTEYLEREQIKTLLFTGANTDQCVMGTLQDANLKGYDCVLLKDGCGTNSPEFAQLSAEYNCLRSWGFLSTCKDLATAAGVEVKNSSK</sequence>
<dbReference type="Pfam" id="PF00857">
    <property type="entry name" value="Isochorismatase"/>
    <property type="match status" value="1"/>
</dbReference>
<accession>A0AAE0KMX9</accession>
<dbReference type="Proteomes" id="UP001287356">
    <property type="component" value="Unassembled WGS sequence"/>
</dbReference>
<dbReference type="AlphaFoldDB" id="A0AAE0KMX9"/>
<keyword evidence="6" id="KW-1185">Reference proteome</keyword>
<feature type="domain" description="Isochorismatase-like" evidence="4">
    <location>
        <begin position="237"/>
        <end position="336"/>
    </location>
</feature>
<protein>
    <submittedName>
        <fullName evidence="5">Isochorismatase family protein</fullName>
    </submittedName>
</protein>
<gene>
    <name evidence="5" type="ORF">B0T24DRAFT_610703</name>
</gene>
<evidence type="ECO:0000256" key="3">
    <source>
        <dbReference type="SAM" id="MobiDB-lite"/>
    </source>
</evidence>
<organism evidence="5 6">
    <name type="scientific">Lasiosphaeria ovina</name>
    <dbReference type="NCBI Taxonomy" id="92902"/>
    <lineage>
        <taxon>Eukaryota</taxon>
        <taxon>Fungi</taxon>
        <taxon>Dikarya</taxon>
        <taxon>Ascomycota</taxon>
        <taxon>Pezizomycotina</taxon>
        <taxon>Sordariomycetes</taxon>
        <taxon>Sordariomycetidae</taxon>
        <taxon>Sordariales</taxon>
        <taxon>Lasiosphaeriaceae</taxon>
        <taxon>Lasiosphaeria</taxon>
    </lineage>
</organism>
<comment type="similarity">
    <text evidence="1">Belongs to the isochorismatase family.</text>
</comment>
<proteinExistence type="inferred from homology"/>
<reference evidence="5" key="1">
    <citation type="journal article" date="2023" name="Mol. Phylogenet. Evol.">
        <title>Genome-scale phylogeny and comparative genomics of the fungal order Sordariales.</title>
        <authorList>
            <person name="Hensen N."/>
            <person name="Bonometti L."/>
            <person name="Westerberg I."/>
            <person name="Brannstrom I.O."/>
            <person name="Guillou S."/>
            <person name="Cros-Aarteil S."/>
            <person name="Calhoun S."/>
            <person name="Haridas S."/>
            <person name="Kuo A."/>
            <person name="Mondo S."/>
            <person name="Pangilinan J."/>
            <person name="Riley R."/>
            <person name="LaButti K."/>
            <person name="Andreopoulos B."/>
            <person name="Lipzen A."/>
            <person name="Chen C."/>
            <person name="Yan M."/>
            <person name="Daum C."/>
            <person name="Ng V."/>
            <person name="Clum A."/>
            <person name="Steindorff A."/>
            <person name="Ohm R.A."/>
            <person name="Martin F."/>
            <person name="Silar P."/>
            <person name="Natvig D.O."/>
            <person name="Lalanne C."/>
            <person name="Gautier V."/>
            <person name="Ament-Velasquez S.L."/>
            <person name="Kruys A."/>
            <person name="Hutchinson M.I."/>
            <person name="Powell A.J."/>
            <person name="Barry K."/>
            <person name="Miller A.N."/>
            <person name="Grigoriev I.V."/>
            <person name="Debuchy R."/>
            <person name="Gladieux P."/>
            <person name="Hiltunen Thoren M."/>
            <person name="Johannesson H."/>
        </authorList>
    </citation>
    <scope>NUCLEOTIDE SEQUENCE</scope>
    <source>
        <strain evidence="5">CBS 958.72</strain>
    </source>
</reference>
<dbReference type="InterPro" id="IPR050272">
    <property type="entry name" value="Isochorismatase-like_hydrls"/>
</dbReference>
<dbReference type="PANTHER" id="PTHR43540:SF9">
    <property type="entry name" value="FAMILY HYDROLASE, PUTATIVE (AFU_ORTHOLOGUE AFUA_2G08700)-RELATED"/>
    <property type="match status" value="1"/>
</dbReference>
<dbReference type="PANTHER" id="PTHR43540">
    <property type="entry name" value="PEROXYUREIDOACRYLATE/UREIDOACRYLATE AMIDOHYDROLASE-RELATED"/>
    <property type="match status" value="1"/>
</dbReference>
<keyword evidence="2" id="KW-0378">Hydrolase</keyword>
<comment type="caution">
    <text evidence="5">The sequence shown here is derived from an EMBL/GenBank/DDBJ whole genome shotgun (WGS) entry which is preliminary data.</text>
</comment>
<dbReference type="Gene3D" id="3.40.50.850">
    <property type="entry name" value="Isochorismatase-like"/>
    <property type="match status" value="1"/>
</dbReference>
<dbReference type="InterPro" id="IPR000868">
    <property type="entry name" value="Isochorismatase-like_dom"/>
</dbReference>